<feature type="compositionally biased region" description="Basic residues" evidence="1">
    <location>
        <begin position="209"/>
        <end position="223"/>
    </location>
</feature>
<organism evidence="2 3">
    <name type="scientific">Morchella conica CCBAS932</name>
    <dbReference type="NCBI Taxonomy" id="1392247"/>
    <lineage>
        <taxon>Eukaryota</taxon>
        <taxon>Fungi</taxon>
        <taxon>Dikarya</taxon>
        <taxon>Ascomycota</taxon>
        <taxon>Pezizomycotina</taxon>
        <taxon>Pezizomycetes</taxon>
        <taxon>Pezizales</taxon>
        <taxon>Morchellaceae</taxon>
        <taxon>Morchella</taxon>
    </lineage>
</organism>
<feature type="compositionally biased region" description="Basic and acidic residues" evidence="1">
    <location>
        <begin position="153"/>
        <end position="188"/>
    </location>
</feature>
<dbReference type="OrthoDB" id="3438340at2759"/>
<dbReference type="EMBL" id="ML119107">
    <property type="protein sequence ID" value="RPB16902.1"/>
    <property type="molecule type" value="Genomic_DNA"/>
</dbReference>
<evidence type="ECO:0000313" key="2">
    <source>
        <dbReference type="EMBL" id="RPB16902.1"/>
    </source>
</evidence>
<reference evidence="2 3" key="1">
    <citation type="journal article" date="2018" name="Nat. Ecol. Evol.">
        <title>Pezizomycetes genomes reveal the molecular basis of ectomycorrhizal truffle lifestyle.</title>
        <authorList>
            <person name="Murat C."/>
            <person name="Payen T."/>
            <person name="Noel B."/>
            <person name="Kuo A."/>
            <person name="Morin E."/>
            <person name="Chen J."/>
            <person name="Kohler A."/>
            <person name="Krizsan K."/>
            <person name="Balestrini R."/>
            <person name="Da Silva C."/>
            <person name="Montanini B."/>
            <person name="Hainaut M."/>
            <person name="Levati E."/>
            <person name="Barry K.W."/>
            <person name="Belfiori B."/>
            <person name="Cichocki N."/>
            <person name="Clum A."/>
            <person name="Dockter R.B."/>
            <person name="Fauchery L."/>
            <person name="Guy J."/>
            <person name="Iotti M."/>
            <person name="Le Tacon F."/>
            <person name="Lindquist E.A."/>
            <person name="Lipzen A."/>
            <person name="Malagnac F."/>
            <person name="Mello A."/>
            <person name="Molinier V."/>
            <person name="Miyauchi S."/>
            <person name="Poulain J."/>
            <person name="Riccioni C."/>
            <person name="Rubini A."/>
            <person name="Sitrit Y."/>
            <person name="Splivallo R."/>
            <person name="Traeger S."/>
            <person name="Wang M."/>
            <person name="Zifcakova L."/>
            <person name="Wipf D."/>
            <person name="Zambonelli A."/>
            <person name="Paolocci F."/>
            <person name="Nowrousian M."/>
            <person name="Ottonello S."/>
            <person name="Baldrian P."/>
            <person name="Spatafora J.W."/>
            <person name="Henrissat B."/>
            <person name="Nagy L.G."/>
            <person name="Aury J.M."/>
            <person name="Wincker P."/>
            <person name="Grigoriev I.V."/>
            <person name="Bonfante P."/>
            <person name="Martin F.M."/>
        </authorList>
    </citation>
    <scope>NUCLEOTIDE SEQUENCE [LARGE SCALE GENOMIC DNA]</scope>
    <source>
        <strain evidence="2 3">CCBAS932</strain>
    </source>
</reference>
<sequence length="223" mass="24610">MSASTAPSVDAIQATINVSVAKSRRLISSWLPPPTPQEIASQKTDEQLAKEDAELFKPMPPRLGLGAPIPKDFLDSADPKARRQAISANEHLKRKIMGKTKPSSGFQEASKPRPRSGNDQSSTKNDDDDDEEEGRSSLGKPKRQKIGKKKVKRKDESKVVTKEGKTGEIKEDGEKDSKPHISADKEESTESSPKGPMRFGTYLDVHKVEKAKKKKKKKKQLAN</sequence>
<proteinExistence type="predicted"/>
<feature type="compositionally biased region" description="Basic residues" evidence="1">
    <location>
        <begin position="140"/>
        <end position="152"/>
    </location>
</feature>
<keyword evidence="3" id="KW-1185">Reference proteome</keyword>
<accession>A0A3N4L5X2</accession>
<dbReference type="InterPro" id="IPR021641">
    <property type="entry name" value="DUF3245"/>
</dbReference>
<protein>
    <submittedName>
        <fullName evidence="2">Uncharacterized protein</fullName>
    </submittedName>
</protein>
<name>A0A3N4L5X2_9PEZI</name>
<feature type="compositionally biased region" description="Basic and acidic residues" evidence="1">
    <location>
        <begin position="43"/>
        <end position="55"/>
    </location>
</feature>
<dbReference type="Proteomes" id="UP000277580">
    <property type="component" value="Unassembled WGS sequence"/>
</dbReference>
<dbReference type="InParanoid" id="A0A3N4L5X2"/>
<evidence type="ECO:0000313" key="3">
    <source>
        <dbReference type="Proteomes" id="UP000277580"/>
    </source>
</evidence>
<feature type="region of interest" description="Disordered" evidence="1">
    <location>
        <begin position="29"/>
        <end position="223"/>
    </location>
</feature>
<gene>
    <name evidence="2" type="ORF">P167DRAFT_561866</name>
</gene>
<feature type="compositionally biased region" description="Basic and acidic residues" evidence="1">
    <location>
        <begin position="72"/>
        <end position="81"/>
    </location>
</feature>
<dbReference type="AlphaFoldDB" id="A0A3N4L5X2"/>
<dbReference type="Pfam" id="PF11595">
    <property type="entry name" value="DUF3245"/>
    <property type="match status" value="1"/>
</dbReference>
<evidence type="ECO:0000256" key="1">
    <source>
        <dbReference type="SAM" id="MobiDB-lite"/>
    </source>
</evidence>